<accession>A0A1B2EV63</accession>
<geneLocation type="plasmid" evidence="2">
    <name>unnamed3</name>
</geneLocation>
<reference evidence="2" key="1">
    <citation type="submission" date="2016-07" db="EMBL/GenBank/DDBJ databases">
        <title>Microvirga ossetica sp. nov. a new species of rhizobia isolated from root nodules of the legume species Vicia alpestris Steven originated from North Ossetia region in the Caucasus.</title>
        <authorList>
            <person name="Safronova V.I."/>
            <person name="Kuznetsova I.G."/>
            <person name="Sazanova A.L."/>
            <person name="Belimov A."/>
            <person name="Andronov E."/>
            <person name="Osledkin Y.S."/>
            <person name="Onishchuk O.P."/>
            <person name="Kurchak O.N."/>
            <person name="Shaposhnikov A.I."/>
            <person name="Willems A."/>
            <person name="Tikhonovich I.A."/>
        </authorList>
    </citation>
    <scope>NUCLEOTIDE SEQUENCE [LARGE SCALE GENOMIC DNA]</scope>
    <source>
        <strain evidence="2">V5/3M</strain>
        <plasmid evidence="2">unnamed3</plasmid>
    </source>
</reference>
<dbReference type="KEGG" id="moc:BB934_37245"/>
<dbReference type="AlphaFoldDB" id="A0A1B2EV63"/>
<feature type="compositionally biased region" description="Polar residues" evidence="1">
    <location>
        <begin position="27"/>
        <end position="38"/>
    </location>
</feature>
<gene>
    <name evidence="2" type="ORF">BB934_37245</name>
</gene>
<protein>
    <submittedName>
        <fullName evidence="2">Uncharacterized protein</fullName>
    </submittedName>
</protein>
<organism evidence="2">
    <name type="scientific">Microvirga ossetica</name>
    <dbReference type="NCBI Taxonomy" id="1882682"/>
    <lineage>
        <taxon>Bacteria</taxon>
        <taxon>Pseudomonadati</taxon>
        <taxon>Pseudomonadota</taxon>
        <taxon>Alphaproteobacteria</taxon>
        <taxon>Hyphomicrobiales</taxon>
        <taxon>Methylobacteriaceae</taxon>
        <taxon>Microvirga</taxon>
    </lineage>
</organism>
<feature type="compositionally biased region" description="Low complexity" evidence="1">
    <location>
        <begin position="40"/>
        <end position="51"/>
    </location>
</feature>
<dbReference type="EMBL" id="CP016618">
    <property type="protein sequence ID" value="ANY83863.1"/>
    <property type="molecule type" value="Genomic_DNA"/>
</dbReference>
<proteinExistence type="predicted"/>
<sequence>MIRRQLGMVMRDDLNLLRLALIASMTSSPASRPRSQIRQAAASWHAHPAASVGTRGQATRLFRHRAGHRRRAALTDEEQTP</sequence>
<feature type="region of interest" description="Disordered" evidence="1">
    <location>
        <begin position="27"/>
        <end position="57"/>
    </location>
</feature>
<evidence type="ECO:0000256" key="1">
    <source>
        <dbReference type="SAM" id="MobiDB-lite"/>
    </source>
</evidence>
<name>A0A1B2EV63_9HYPH</name>
<keyword evidence="2" id="KW-0614">Plasmid</keyword>
<evidence type="ECO:0000313" key="2">
    <source>
        <dbReference type="EMBL" id="ANY83863.1"/>
    </source>
</evidence>